<feature type="region of interest" description="Disordered" evidence="3">
    <location>
        <begin position="134"/>
        <end position="160"/>
    </location>
</feature>
<dbReference type="PANTHER" id="PTHR46116:SF39">
    <property type="entry name" value="BACULOVIRAL IAP REPEAT-CONTAINING PROTEIN 6"/>
    <property type="match status" value="1"/>
</dbReference>
<evidence type="ECO:0000313" key="5">
    <source>
        <dbReference type="EMBL" id="WEW55860.1"/>
    </source>
</evidence>
<evidence type="ECO:0000313" key="6">
    <source>
        <dbReference type="Proteomes" id="UP001219355"/>
    </source>
</evidence>
<evidence type="ECO:0000256" key="3">
    <source>
        <dbReference type="SAM" id="MobiDB-lite"/>
    </source>
</evidence>
<dbReference type="Proteomes" id="UP001219355">
    <property type="component" value="Chromosome 1"/>
</dbReference>
<dbReference type="EC" id="2.3.2.2" evidence="5"/>
<dbReference type="Gene3D" id="3.10.110.10">
    <property type="entry name" value="Ubiquitin Conjugating Enzyme"/>
    <property type="match status" value="1"/>
</dbReference>
<feature type="region of interest" description="Disordered" evidence="3">
    <location>
        <begin position="282"/>
        <end position="308"/>
    </location>
</feature>
<dbReference type="GO" id="GO:0103068">
    <property type="term" value="F:leukotriene C4 gamma-glutamyl transferase activity"/>
    <property type="evidence" value="ECO:0007669"/>
    <property type="project" value="UniProtKB-EC"/>
</dbReference>
<accession>A0AAF0DCN4</accession>
<dbReference type="SMART" id="SM00212">
    <property type="entry name" value="UBCc"/>
    <property type="match status" value="1"/>
</dbReference>
<reference evidence="5" key="1">
    <citation type="submission" date="2023-03" db="EMBL/GenBank/DDBJ databases">
        <title>Emydomyces testavorans Genome Sequence.</title>
        <authorList>
            <person name="Hoyer L."/>
        </authorList>
    </citation>
    <scope>NUCLEOTIDE SEQUENCE</scope>
    <source>
        <strain evidence="5">16-2883</strain>
    </source>
</reference>
<organism evidence="5 6">
    <name type="scientific">Emydomyces testavorans</name>
    <dbReference type="NCBI Taxonomy" id="2070801"/>
    <lineage>
        <taxon>Eukaryota</taxon>
        <taxon>Fungi</taxon>
        <taxon>Dikarya</taxon>
        <taxon>Ascomycota</taxon>
        <taxon>Pezizomycotina</taxon>
        <taxon>Eurotiomycetes</taxon>
        <taxon>Eurotiomycetidae</taxon>
        <taxon>Onygenales</taxon>
        <taxon>Nannizziopsiaceae</taxon>
        <taxon>Emydomyces</taxon>
    </lineage>
</organism>
<dbReference type="InterPro" id="IPR000608">
    <property type="entry name" value="UBC"/>
</dbReference>
<protein>
    <submittedName>
        <fullName evidence="5">Ubiquitin-conjugating enzyme superfamily protein</fullName>
        <ecNumber evidence="5">2.3.2.2</ecNumber>
    </submittedName>
</protein>
<keyword evidence="1 5" id="KW-0808">Transferase</keyword>
<proteinExistence type="predicted"/>
<name>A0AAF0DCN4_9EURO</name>
<dbReference type="SUPFAM" id="SSF54495">
    <property type="entry name" value="UBC-like"/>
    <property type="match status" value="1"/>
</dbReference>
<feature type="domain" description="UBC core" evidence="4">
    <location>
        <begin position="420"/>
        <end position="553"/>
    </location>
</feature>
<keyword evidence="6" id="KW-1185">Reference proteome</keyword>
<evidence type="ECO:0000256" key="2">
    <source>
        <dbReference type="ARBA" id="ARBA00022786"/>
    </source>
</evidence>
<sequence>MQETSESSKPREYPPEIKQSLEVVQKFIANCMAKKCHFCSSILTEKFSARDWIRRWGKHATGHPENAAYLCAASCPNCEVLTCLGCGHRPKRNNQPQQIDGRFLDWCCREGRLFGMWALLARFDETELRIQAESSSNSEDPMLKRRLSRKGRTGTQDSRGIGYADRGDFSPWVNAFYDGSGGHQPALSRPLEFHSSDLKTDKLLTSTLSVVREMVPSLASTNLPPELRGMFQLSILIDKVAELLRNDSLEDITSRTEVYMAASQFVKKLGAHPELVTIVQASRHHKQRTPGLESLTLRPSKSKKGKNQQLVLGDSIPSVAERLHKLAIQSGIVLSLRQNEDLTSRAGQEMLYICKEISEVYEIIAPRKTQHIADGQLADRYQAYHQAYCVIRDERILTDGHTFNSHATRMIHSPPGRMKRLLTEIANMATSLPVGIFVKVSDSRPDMMRCLIMGPPDSPYGYGLFDFDLLCKETYPQQPPLMACRTALECRESLNPNLHRDGKVCLSLLGTWREGDAAAQWQPGKSTILSVLISIQAMIFTEDPFRNEPENTDKLGARADREAQMTIHRVQPRTIEYGMLAWLEQSQKINGVWGDIAKAHFIFNSAKILANVEKWIRGNPLIEERESLHRGESRFTRLKRALDRINTR</sequence>
<gene>
    <name evidence="5" type="ORF">PRK78_001293</name>
</gene>
<dbReference type="Pfam" id="PF00179">
    <property type="entry name" value="UQ_con"/>
    <property type="match status" value="1"/>
</dbReference>
<evidence type="ECO:0000256" key="1">
    <source>
        <dbReference type="ARBA" id="ARBA00022679"/>
    </source>
</evidence>
<dbReference type="InterPro" id="IPR016135">
    <property type="entry name" value="UBQ-conjugating_enzyme/RWD"/>
</dbReference>
<evidence type="ECO:0000259" key="4">
    <source>
        <dbReference type="Pfam" id="PF00179"/>
    </source>
</evidence>
<dbReference type="EMBL" id="CP120627">
    <property type="protein sequence ID" value="WEW55860.1"/>
    <property type="molecule type" value="Genomic_DNA"/>
</dbReference>
<keyword evidence="2" id="KW-0833">Ubl conjugation pathway</keyword>
<dbReference type="PANTHER" id="PTHR46116">
    <property type="entry name" value="(E3-INDEPENDENT) E2 UBIQUITIN-CONJUGATING ENZYME"/>
    <property type="match status" value="1"/>
</dbReference>
<dbReference type="AlphaFoldDB" id="A0AAF0DCN4"/>
<keyword evidence="5" id="KW-0012">Acyltransferase</keyword>